<dbReference type="GO" id="GO:0016787">
    <property type="term" value="F:hydrolase activity"/>
    <property type="evidence" value="ECO:0007669"/>
    <property type="project" value="UniProtKB-KW"/>
</dbReference>
<keyword evidence="2" id="KW-0378">Hydrolase</keyword>
<reference evidence="5" key="1">
    <citation type="submission" date="2023-03" db="EMBL/GenBank/DDBJ databases">
        <title>Chromosome-scale reference genome and RAD-based genetic map of yellow starthistle (Centaurea solstitialis) reveal putative structural variation and QTLs associated with invader traits.</title>
        <authorList>
            <person name="Reatini B."/>
            <person name="Cang F.A."/>
            <person name="Jiang Q."/>
            <person name="Mckibben M.T.W."/>
            <person name="Barker M.S."/>
            <person name="Rieseberg L.H."/>
            <person name="Dlugosch K.M."/>
        </authorList>
    </citation>
    <scope>NUCLEOTIDE SEQUENCE</scope>
    <source>
        <strain evidence="5">CAN-66</strain>
        <tissue evidence="5">Leaf</tissue>
    </source>
</reference>
<dbReference type="InterPro" id="IPR036397">
    <property type="entry name" value="RNaseH_sf"/>
</dbReference>
<proteinExistence type="predicted"/>
<dbReference type="Pfam" id="PF07727">
    <property type="entry name" value="RVT_2"/>
    <property type="match status" value="1"/>
</dbReference>
<evidence type="ECO:0000256" key="3">
    <source>
        <dbReference type="SAM" id="MobiDB-lite"/>
    </source>
</evidence>
<dbReference type="CDD" id="cd09272">
    <property type="entry name" value="RNase_HI_RT_Ty1"/>
    <property type="match status" value="1"/>
</dbReference>
<dbReference type="EMBL" id="JARYMX010000006">
    <property type="protein sequence ID" value="KAJ9544846.1"/>
    <property type="molecule type" value="Genomic_DNA"/>
</dbReference>
<dbReference type="GO" id="GO:0015074">
    <property type="term" value="P:DNA integration"/>
    <property type="evidence" value="ECO:0007669"/>
    <property type="project" value="InterPro"/>
</dbReference>
<dbReference type="Proteomes" id="UP001172457">
    <property type="component" value="Chromosome 6"/>
</dbReference>
<dbReference type="InterPro" id="IPR013103">
    <property type="entry name" value="RVT_2"/>
</dbReference>
<keyword evidence="6" id="KW-1185">Reference proteome</keyword>
<dbReference type="InterPro" id="IPR057670">
    <property type="entry name" value="SH3_retrovirus"/>
</dbReference>
<evidence type="ECO:0000313" key="5">
    <source>
        <dbReference type="EMBL" id="KAJ9544846.1"/>
    </source>
</evidence>
<dbReference type="SUPFAM" id="SSF56672">
    <property type="entry name" value="DNA/RNA polymerases"/>
    <property type="match status" value="1"/>
</dbReference>
<dbReference type="Pfam" id="PF00665">
    <property type="entry name" value="rve"/>
    <property type="match status" value="1"/>
</dbReference>
<feature type="compositionally biased region" description="Pro residues" evidence="3">
    <location>
        <begin position="532"/>
        <end position="542"/>
    </location>
</feature>
<organism evidence="5 6">
    <name type="scientific">Centaurea solstitialis</name>
    <name type="common">yellow star-thistle</name>
    <dbReference type="NCBI Taxonomy" id="347529"/>
    <lineage>
        <taxon>Eukaryota</taxon>
        <taxon>Viridiplantae</taxon>
        <taxon>Streptophyta</taxon>
        <taxon>Embryophyta</taxon>
        <taxon>Tracheophyta</taxon>
        <taxon>Spermatophyta</taxon>
        <taxon>Magnoliopsida</taxon>
        <taxon>eudicotyledons</taxon>
        <taxon>Gunneridae</taxon>
        <taxon>Pentapetalae</taxon>
        <taxon>asterids</taxon>
        <taxon>campanulids</taxon>
        <taxon>Asterales</taxon>
        <taxon>Asteraceae</taxon>
        <taxon>Carduoideae</taxon>
        <taxon>Cardueae</taxon>
        <taxon>Centaureinae</taxon>
        <taxon>Centaurea</taxon>
    </lineage>
</organism>
<evidence type="ECO:0000313" key="6">
    <source>
        <dbReference type="Proteomes" id="UP001172457"/>
    </source>
</evidence>
<dbReference type="PANTHER" id="PTHR42648">
    <property type="entry name" value="TRANSPOSASE, PUTATIVE-RELATED"/>
    <property type="match status" value="1"/>
</dbReference>
<dbReference type="Pfam" id="PF25597">
    <property type="entry name" value="SH3_retrovirus"/>
    <property type="match status" value="1"/>
</dbReference>
<feature type="region of interest" description="Disordered" evidence="3">
    <location>
        <begin position="532"/>
        <end position="551"/>
    </location>
</feature>
<dbReference type="InterPro" id="IPR001584">
    <property type="entry name" value="Integrase_cat-core"/>
</dbReference>
<dbReference type="PANTHER" id="PTHR42648:SF32">
    <property type="entry name" value="RIBONUCLEASE H-LIKE DOMAIN, GAG-PRE-INTEGRASE DOMAIN PROTEIN-RELATED"/>
    <property type="match status" value="1"/>
</dbReference>
<comment type="caution">
    <text evidence="5">The sequence shown here is derived from an EMBL/GenBank/DDBJ whole genome shotgun (WGS) entry which is preliminary data.</text>
</comment>
<dbReference type="Pfam" id="PF13976">
    <property type="entry name" value="gag_pre-integrs"/>
    <property type="match status" value="1"/>
</dbReference>
<accession>A0AA38SZQ0</accession>
<keyword evidence="1" id="KW-0479">Metal-binding</keyword>
<evidence type="ECO:0000256" key="2">
    <source>
        <dbReference type="ARBA" id="ARBA00022801"/>
    </source>
</evidence>
<dbReference type="InterPro" id="IPR025724">
    <property type="entry name" value="GAG-pre-integrase_dom"/>
</dbReference>
<feature type="compositionally biased region" description="Low complexity" evidence="3">
    <location>
        <begin position="489"/>
        <end position="520"/>
    </location>
</feature>
<dbReference type="InterPro" id="IPR012337">
    <property type="entry name" value="RNaseH-like_sf"/>
</dbReference>
<gene>
    <name evidence="5" type="ORF">OSB04_024553</name>
</gene>
<evidence type="ECO:0000259" key="4">
    <source>
        <dbReference type="PROSITE" id="PS50994"/>
    </source>
</evidence>
<dbReference type="PROSITE" id="PS50994">
    <property type="entry name" value="INTEGRASE"/>
    <property type="match status" value="1"/>
</dbReference>
<feature type="region of interest" description="Disordered" evidence="3">
    <location>
        <begin position="599"/>
        <end position="622"/>
    </location>
</feature>
<dbReference type="SUPFAM" id="SSF53098">
    <property type="entry name" value="Ribonuclease H-like"/>
    <property type="match status" value="1"/>
</dbReference>
<name>A0AA38SZQ0_9ASTR</name>
<dbReference type="Gene3D" id="3.30.420.10">
    <property type="entry name" value="Ribonuclease H-like superfamily/Ribonuclease H"/>
    <property type="match status" value="1"/>
</dbReference>
<protein>
    <recommendedName>
        <fullName evidence="4">Integrase catalytic domain-containing protein</fullName>
    </recommendedName>
</protein>
<dbReference type="InterPro" id="IPR043502">
    <property type="entry name" value="DNA/RNA_pol_sf"/>
</dbReference>
<evidence type="ECO:0000256" key="1">
    <source>
        <dbReference type="ARBA" id="ARBA00022723"/>
    </source>
</evidence>
<dbReference type="InterPro" id="IPR039537">
    <property type="entry name" value="Retrotran_Ty1/copia-like"/>
</dbReference>
<feature type="region of interest" description="Disordered" evidence="3">
    <location>
        <begin position="483"/>
        <end position="527"/>
    </location>
</feature>
<sequence length="1304" mass="147065">MTGQRSFLFNYVERFEGYVKTADKTPKPMVGYGKITDGKYIIKDVRYVEGLGYNMFSSSQFCDNGYWVKQFQYGSDVNDEDNNVILSARRNGNLYSTVFRSIPQTHPQFEAISDPRNAICLLAKASKEDSWLWHRRLCHQNFKDMNKLVSKNLVKGLPETRLSKDTLCPACAQGKMTRSSHPPRMDTNSKSPLDMIHMDLCGPTRTESLARKKYMLVLVDEFSRFTWLEFLRAKSDAADRIIAFIKWTQVLLGRRVKKLRSDNGTEFRNAKLQSFLEDVGISHNFSAVRTPQQNGVVERKNRTLVEAARSMMAHSGVPQSFWAEAVSTACYTQNRTLIVKRTGKTAYEMVEQRKPNIDYFQVFGCKCYVLNDRDDLGKFEPKSDESIFIGYSHNSKAYRVFNKRTRTILESSNVDFSETETYSVASSSNVNAAFSELFTAPPSTDSSTNFSALDFLDLADYDLPTLTGPIVVPAHAGSTSTSVTSDAFVTEPSSSTSTNSVSPESTAVSPPEISSSASPEPVREQTPQPVLAPIPEEAPLPSPSSAQRTYAQVVREPRLEASPQNNLAAGSSSRNQQEVLAVQDENDATNNQQAYVTHPHTRKWTKDHPPSQIIGSPSQPVTTRSAKNVENLILFGGFLSDFEPSDVSQALTDPDWVLAMQEELAEFERNKVWRLVTRPWGKSIIGLKWIFRNKKDENDLIIRNKARLVAKGYRQQEGIDYDETFAPVARIEAIRIFLAYAAHKNMTVYQMDVKCAFLNGVLQEEVYVEQPEGFIDPRFPEHVYVLDKALYGLKQAPRAWYETLTDYLLGVGYKKGTIDPTLFLKRSDTSSKPVDQKTYRAIIGSLLYLTASRPDIVFSTGVCACFQCDPRDSHLSAVRRILRYLKGTPDFGLWYLKDSGFELIAYTDSDHAGCKLNRKSTSGACQFLGDKLITANPVQHSRTKHIDIRYHFIKDHVEKGVDPHDDFWLLQIRTRTKPCRDEPEMASQSNALAPSSPVNNAADRALIAPSDIRPIHQNNGYVDLSNFTAQDEVVLEILRAHPLAYAMQATANIPMIYLQQFFASSTVETRDGVQTIVGRVDHTDITITVEDLRRILHLPAATPETPFEPLVSGSELFSEVLALGVHYTSNNRPNGISQVTQGMLPPIWFSFFNILNRTLSSKTHGVDKASTQFWHIIHAVAYGRRIDFAQQLWADMVTDVRQGPARTRHTSIPWMRFFSLVIHEHMERHPAVRRRSSHPRFESVQIGRMNRSRLRSGQVEMPIPDNVLGLADRRSENVRMYRASIGLEDASTDSSEPRSPTPDA</sequence>
<dbReference type="GO" id="GO:0003676">
    <property type="term" value="F:nucleic acid binding"/>
    <property type="evidence" value="ECO:0007669"/>
    <property type="project" value="InterPro"/>
</dbReference>
<feature type="domain" description="Integrase catalytic" evidence="4">
    <location>
        <begin position="188"/>
        <end position="354"/>
    </location>
</feature>
<feature type="compositionally biased region" description="Low complexity" evidence="3">
    <location>
        <begin position="610"/>
        <end position="620"/>
    </location>
</feature>
<dbReference type="GO" id="GO:0046872">
    <property type="term" value="F:metal ion binding"/>
    <property type="evidence" value="ECO:0007669"/>
    <property type="project" value="UniProtKB-KW"/>
</dbReference>
<feature type="region of interest" description="Disordered" evidence="3">
    <location>
        <begin position="1285"/>
        <end position="1304"/>
    </location>
</feature>